<dbReference type="CDD" id="cd08838">
    <property type="entry name" value="ArfGap_AGFG"/>
    <property type="match status" value="1"/>
</dbReference>
<sequence>MANRMKEDEKNEKIIRGLLKLPENRRCINCSSLGPQYVCTNFWTFICTTCSGIHREFTHRVKSVSMAKFTSQEVIALQGGGNECAKEIYLKEWDSQRYSAPDSSNVERLRDFIRHVYVDRRYVGERSIDKPSRVKMGDKEDSYKYRSGSGSPPYADTYEHRYGERSGPGGRSDERSPGYDQDSQKNGSARSEVVADRHQDNRSGNVRSEDNRFPDGESKLEGRPQNHQKELGSFSPPLVRPIRDILGDNIQPLRIGEPPKANGARASNGSTQTQRTISSSSLGSVNENPVELKMANSGSLIDFDADPGPPVVAAAPQTLQASLSSGQSITQATVPSSDGGNWASFDFQSQENVSQAPSSANIVDSLMSQLSVPAAAPAGNMSMLPDNSGVFAAGVNITPATSQVNSMPILPSVGRSPAPADVGHWPNVRHPQHSLFQTADSLSTIQQITQHVGAAFNNQGSLSTPTLQSFKPLSELNNDFSSGAMSNPSTFEPKSSGRKELSEDLFTYSPAPAPVPGYQAVPPHGMGFGVHYPTARLQHRQSFPQLSKTTNPFDLNHESALVQAPMFPSMASLQGALPNVSTPTGLLRTYSLGTPAVQWGPPHAPSYTSAMPPQPPSYASAMHPHPSSYSSGMPPSAYMGQQIPSNLPSLGYQRVGGFGNEGIAFGTLNSNQQLGGRFSAPATPSSSVGGNPFG</sequence>
<dbReference type="PRINTS" id="PR00405">
    <property type="entry name" value="REVINTRACTNG"/>
</dbReference>
<dbReference type="PROSITE" id="PS50115">
    <property type="entry name" value="ARFGAP"/>
    <property type="match status" value="1"/>
</dbReference>
<feature type="region of interest" description="Disordered" evidence="5">
    <location>
        <begin position="132"/>
        <end position="240"/>
    </location>
</feature>
<accession>A0A5B7AJG8</accession>
<keyword evidence="3" id="KW-0862">Zinc</keyword>
<dbReference type="AlphaFoldDB" id="A0A5B7AJG8"/>
<feature type="compositionally biased region" description="Low complexity" evidence="5">
    <location>
        <begin position="270"/>
        <end position="281"/>
    </location>
</feature>
<dbReference type="PANTHER" id="PTHR46085:SF3">
    <property type="entry name" value="ARF GTPASE ACTIVATING PROTEIN"/>
    <property type="match status" value="1"/>
</dbReference>
<evidence type="ECO:0000256" key="4">
    <source>
        <dbReference type="PROSITE-ProRule" id="PRU00288"/>
    </source>
</evidence>
<feature type="domain" description="Arf-GAP" evidence="6">
    <location>
        <begin position="12"/>
        <end position="130"/>
    </location>
</feature>
<dbReference type="InterPro" id="IPR001164">
    <property type="entry name" value="ArfGAP_dom"/>
</dbReference>
<dbReference type="InterPro" id="IPR038508">
    <property type="entry name" value="ArfGAP_dom_sf"/>
</dbReference>
<feature type="region of interest" description="Disordered" evidence="5">
    <location>
        <begin position="675"/>
        <end position="694"/>
    </location>
</feature>
<keyword evidence="1" id="KW-0479">Metal-binding</keyword>
<dbReference type="InterPro" id="IPR037278">
    <property type="entry name" value="ARFGAP/RecO"/>
</dbReference>
<dbReference type="SMART" id="SM00105">
    <property type="entry name" value="ArfGap"/>
    <property type="match status" value="1"/>
</dbReference>
<dbReference type="FunFam" id="1.10.220.150:FF:000005">
    <property type="entry name" value="Arf-GAP domain and FG repeat-containing protein 1"/>
    <property type="match status" value="1"/>
</dbReference>
<feature type="compositionally biased region" description="Polar residues" evidence="5">
    <location>
        <begin position="682"/>
        <end position="694"/>
    </location>
</feature>
<evidence type="ECO:0000256" key="3">
    <source>
        <dbReference type="ARBA" id="ARBA00022833"/>
    </source>
</evidence>
<dbReference type="PANTHER" id="PTHR46085">
    <property type="entry name" value="ARFGAP/RECO-RELATED"/>
    <property type="match status" value="1"/>
</dbReference>
<dbReference type="GO" id="GO:0008270">
    <property type="term" value="F:zinc ion binding"/>
    <property type="evidence" value="ECO:0007669"/>
    <property type="project" value="UniProtKB-KW"/>
</dbReference>
<evidence type="ECO:0000256" key="5">
    <source>
        <dbReference type="SAM" id="MobiDB-lite"/>
    </source>
</evidence>
<proteinExistence type="predicted"/>
<feature type="compositionally biased region" description="Basic and acidic residues" evidence="5">
    <location>
        <begin position="193"/>
        <end position="230"/>
    </location>
</feature>
<evidence type="ECO:0000259" key="6">
    <source>
        <dbReference type="PROSITE" id="PS50115"/>
    </source>
</evidence>
<evidence type="ECO:0000256" key="1">
    <source>
        <dbReference type="ARBA" id="ARBA00022723"/>
    </source>
</evidence>
<feature type="region of interest" description="Disordered" evidence="5">
    <location>
        <begin position="607"/>
        <end position="629"/>
    </location>
</feature>
<reference evidence="7" key="1">
    <citation type="submission" date="2019-08" db="EMBL/GenBank/DDBJ databases">
        <title>Reference gene set and small RNA set construction with multiple tissues from Davidia involucrata Baill.</title>
        <authorList>
            <person name="Yang H."/>
            <person name="Zhou C."/>
            <person name="Li G."/>
            <person name="Wang J."/>
            <person name="Gao P."/>
            <person name="Wang M."/>
            <person name="Wang R."/>
            <person name="Zhao Y."/>
        </authorList>
    </citation>
    <scope>NUCLEOTIDE SEQUENCE</scope>
    <source>
        <tissue evidence="7">Mixed with DoveR01_LX</tissue>
    </source>
</reference>
<keyword evidence="2 4" id="KW-0863">Zinc-finger</keyword>
<evidence type="ECO:0000313" key="7">
    <source>
        <dbReference type="EMBL" id="MPA56900.1"/>
    </source>
</evidence>
<dbReference type="SUPFAM" id="SSF57863">
    <property type="entry name" value="ArfGap/RecO-like zinc finger"/>
    <property type="match status" value="1"/>
</dbReference>
<dbReference type="GO" id="GO:0005096">
    <property type="term" value="F:GTPase activator activity"/>
    <property type="evidence" value="ECO:0007669"/>
    <property type="project" value="InterPro"/>
</dbReference>
<dbReference type="Gene3D" id="1.10.220.150">
    <property type="entry name" value="Arf GTPase activating protein"/>
    <property type="match status" value="1"/>
</dbReference>
<organism evidence="7">
    <name type="scientific">Davidia involucrata</name>
    <name type="common">Dove tree</name>
    <dbReference type="NCBI Taxonomy" id="16924"/>
    <lineage>
        <taxon>Eukaryota</taxon>
        <taxon>Viridiplantae</taxon>
        <taxon>Streptophyta</taxon>
        <taxon>Embryophyta</taxon>
        <taxon>Tracheophyta</taxon>
        <taxon>Spermatophyta</taxon>
        <taxon>Magnoliopsida</taxon>
        <taxon>eudicotyledons</taxon>
        <taxon>Gunneridae</taxon>
        <taxon>Pentapetalae</taxon>
        <taxon>asterids</taxon>
        <taxon>Cornales</taxon>
        <taxon>Nyssaceae</taxon>
        <taxon>Davidia</taxon>
    </lineage>
</organism>
<protein>
    <submittedName>
        <fullName evidence="7">Putative ADP-ribosylation factor GTPase-activating protein AGD14 isoform X2</fullName>
    </submittedName>
</protein>
<feature type="compositionally biased region" description="Basic and acidic residues" evidence="5">
    <location>
        <begin position="132"/>
        <end position="144"/>
    </location>
</feature>
<evidence type="ECO:0000256" key="2">
    <source>
        <dbReference type="ARBA" id="ARBA00022771"/>
    </source>
</evidence>
<dbReference type="Pfam" id="PF01412">
    <property type="entry name" value="ArfGap"/>
    <property type="match status" value="1"/>
</dbReference>
<gene>
    <name evidence="7" type="ORF">Din_026341</name>
</gene>
<name>A0A5B7AJG8_DAVIN</name>
<feature type="region of interest" description="Disordered" evidence="5">
    <location>
        <begin position="252"/>
        <end position="284"/>
    </location>
</feature>
<dbReference type="EMBL" id="GHES01026341">
    <property type="protein sequence ID" value="MPA56900.1"/>
    <property type="molecule type" value="Transcribed_RNA"/>
</dbReference>
<dbReference type="InterPro" id="IPR044820">
    <property type="entry name" value="AGD14-like"/>
</dbReference>